<dbReference type="AlphaFoldDB" id="D9QRP7"/>
<feature type="region of interest" description="Disordered" evidence="6">
    <location>
        <begin position="165"/>
        <end position="184"/>
    </location>
</feature>
<keyword evidence="4 5" id="KW-0131">Cell cycle</keyword>
<accession>D9QRP7</accession>
<dbReference type="KEGG" id="aar:Acear_1683"/>
<gene>
    <name evidence="5" type="primary">scpB</name>
    <name evidence="7" type="ordered locus">Acear_1683</name>
</gene>
<dbReference type="NCBIfam" id="TIGR00281">
    <property type="entry name" value="SMC-Scp complex subunit ScpB"/>
    <property type="match status" value="1"/>
</dbReference>
<dbReference type="InterPro" id="IPR036390">
    <property type="entry name" value="WH_DNA-bd_sf"/>
</dbReference>
<organism evidence="7 8">
    <name type="scientific">Acetohalobium arabaticum (strain ATCC 49924 / DSM 5501 / Z-7288)</name>
    <dbReference type="NCBI Taxonomy" id="574087"/>
    <lineage>
        <taxon>Bacteria</taxon>
        <taxon>Bacillati</taxon>
        <taxon>Bacillota</taxon>
        <taxon>Clostridia</taxon>
        <taxon>Halanaerobiales</taxon>
        <taxon>Halobacteroidaceae</taxon>
        <taxon>Acetohalobium</taxon>
    </lineage>
</organism>
<evidence type="ECO:0000256" key="6">
    <source>
        <dbReference type="SAM" id="MobiDB-lite"/>
    </source>
</evidence>
<evidence type="ECO:0000256" key="3">
    <source>
        <dbReference type="ARBA" id="ARBA00022829"/>
    </source>
</evidence>
<dbReference type="PANTHER" id="PTHR34298:SF2">
    <property type="entry name" value="SEGREGATION AND CONDENSATION PROTEIN B"/>
    <property type="match status" value="1"/>
</dbReference>
<proteinExistence type="inferred from homology"/>
<comment type="similarity">
    <text evidence="5">Belongs to the ScpB family.</text>
</comment>
<evidence type="ECO:0000256" key="4">
    <source>
        <dbReference type="ARBA" id="ARBA00023306"/>
    </source>
</evidence>
<reference evidence="7 8" key="1">
    <citation type="journal article" date="2010" name="Stand. Genomic Sci.">
        <title>Complete genome sequence of Acetohalobium arabaticum type strain (Z-7288).</title>
        <authorList>
            <person name="Sikorski J."/>
            <person name="Lapidus A."/>
            <person name="Chertkov O."/>
            <person name="Lucas S."/>
            <person name="Copeland A."/>
            <person name="Glavina Del Rio T."/>
            <person name="Nolan M."/>
            <person name="Tice H."/>
            <person name="Cheng J.F."/>
            <person name="Han C."/>
            <person name="Brambilla E."/>
            <person name="Pitluck S."/>
            <person name="Liolios K."/>
            <person name="Ivanova N."/>
            <person name="Mavromatis K."/>
            <person name="Mikhailova N."/>
            <person name="Pati A."/>
            <person name="Bruce D."/>
            <person name="Detter C."/>
            <person name="Tapia R."/>
            <person name="Goodwin L."/>
            <person name="Chen A."/>
            <person name="Palaniappan K."/>
            <person name="Land M."/>
            <person name="Hauser L."/>
            <person name="Chang Y.J."/>
            <person name="Jeffries C.D."/>
            <person name="Rohde M."/>
            <person name="Goker M."/>
            <person name="Spring S."/>
            <person name="Woyke T."/>
            <person name="Bristow J."/>
            <person name="Eisen J.A."/>
            <person name="Markowitz V."/>
            <person name="Hugenholtz P."/>
            <person name="Kyrpides N.C."/>
            <person name="Klenk H.P."/>
        </authorList>
    </citation>
    <scope>NUCLEOTIDE SEQUENCE [LARGE SCALE GENOMIC DNA]</scope>
    <source>
        <strain evidence="8">ATCC 49924 / DSM 5501 / Z-7288</strain>
    </source>
</reference>
<name>D9QRP7_ACEAZ</name>
<dbReference type="GO" id="GO:0005737">
    <property type="term" value="C:cytoplasm"/>
    <property type="evidence" value="ECO:0007669"/>
    <property type="project" value="UniProtKB-SubCell"/>
</dbReference>
<dbReference type="GO" id="GO:0006260">
    <property type="term" value="P:DNA replication"/>
    <property type="evidence" value="ECO:0007669"/>
    <property type="project" value="UniProtKB-UniRule"/>
</dbReference>
<dbReference type="HOGENOM" id="CLU_045647_5_3_9"/>
<dbReference type="GO" id="GO:0051301">
    <property type="term" value="P:cell division"/>
    <property type="evidence" value="ECO:0007669"/>
    <property type="project" value="UniProtKB-KW"/>
</dbReference>
<dbReference type="Proteomes" id="UP000001661">
    <property type="component" value="Chromosome"/>
</dbReference>
<evidence type="ECO:0000256" key="5">
    <source>
        <dbReference type="HAMAP-Rule" id="MF_01804"/>
    </source>
</evidence>
<dbReference type="HAMAP" id="MF_01804">
    <property type="entry name" value="ScpB"/>
    <property type="match status" value="1"/>
</dbReference>
<dbReference type="RefSeq" id="WP_013278633.1">
    <property type="nucleotide sequence ID" value="NC_014378.1"/>
</dbReference>
<protein>
    <recommendedName>
        <fullName evidence="5">Segregation and condensation protein B</fullName>
    </recommendedName>
</protein>
<dbReference type="eggNOG" id="COG1386">
    <property type="taxonomic scope" value="Bacteria"/>
</dbReference>
<dbReference type="SUPFAM" id="SSF46785">
    <property type="entry name" value="Winged helix' DNA-binding domain"/>
    <property type="match status" value="2"/>
</dbReference>
<evidence type="ECO:0000256" key="1">
    <source>
        <dbReference type="ARBA" id="ARBA00022490"/>
    </source>
</evidence>
<keyword evidence="3 5" id="KW-0159">Chromosome partition</keyword>
<keyword evidence="1 5" id="KW-0963">Cytoplasm</keyword>
<dbReference type="GO" id="GO:0051304">
    <property type="term" value="P:chromosome separation"/>
    <property type="evidence" value="ECO:0007669"/>
    <property type="project" value="InterPro"/>
</dbReference>
<dbReference type="Pfam" id="PF04079">
    <property type="entry name" value="SMC_ScpB"/>
    <property type="match status" value="1"/>
</dbReference>
<evidence type="ECO:0000313" key="7">
    <source>
        <dbReference type="EMBL" id="ADL13188.1"/>
    </source>
</evidence>
<dbReference type="OrthoDB" id="9806226at2"/>
<dbReference type="PANTHER" id="PTHR34298">
    <property type="entry name" value="SEGREGATION AND CONDENSATION PROTEIN B"/>
    <property type="match status" value="1"/>
</dbReference>
<comment type="subunit">
    <text evidence="5">Homodimer. Homodimerization may be required to stabilize the binding of ScpA to the Smc head domains. Component of a cohesin-like complex composed of ScpA, ScpB and the Smc homodimer, in which ScpA and ScpB bind to the head domain of Smc. The presence of the three proteins is required for the association of the complex with DNA.</text>
</comment>
<dbReference type="InterPro" id="IPR036388">
    <property type="entry name" value="WH-like_DNA-bd_sf"/>
</dbReference>
<comment type="function">
    <text evidence="5">Participates in chromosomal partition during cell division. May act via the formation of a condensin-like complex containing Smc and ScpA that pull DNA away from mid-cell into both cell halves.</text>
</comment>
<keyword evidence="8" id="KW-1185">Reference proteome</keyword>
<dbReference type="Gene3D" id="1.10.10.10">
    <property type="entry name" value="Winged helix-like DNA-binding domain superfamily/Winged helix DNA-binding domain"/>
    <property type="match status" value="2"/>
</dbReference>
<dbReference type="EMBL" id="CP002105">
    <property type="protein sequence ID" value="ADL13188.1"/>
    <property type="molecule type" value="Genomic_DNA"/>
</dbReference>
<evidence type="ECO:0000256" key="2">
    <source>
        <dbReference type="ARBA" id="ARBA00022618"/>
    </source>
</evidence>
<dbReference type="STRING" id="574087.Acear_1683"/>
<sequence>MKNNPEALIEALLFTAVEPLKPKEIKKVTELSLSEIEAAIDNLAAEYDNPSRGVELLEINQGYQLRTKPAYQSYINQLHQPEVNKQLTQASLETLTIIAYKQPVTRAEIEDIRGVNVSKALKTLQQRGLIAELGRKDTIGNPIIYGTSDKFLEYFGLSDLNELPEPEDFSNLDEEDILEDEELQ</sequence>
<comment type="subcellular location">
    <subcellularLocation>
        <location evidence="5">Cytoplasm</location>
    </subcellularLocation>
    <text evidence="5">Associated with two foci at the outer edges of the nucleoid region in young cells, and at four foci within both cell halves in older cells.</text>
</comment>
<evidence type="ECO:0000313" key="8">
    <source>
        <dbReference type="Proteomes" id="UP000001661"/>
    </source>
</evidence>
<dbReference type="InterPro" id="IPR005234">
    <property type="entry name" value="ScpB_csome_segregation"/>
</dbReference>
<dbReference type="PIRSF" id="PIRSF019345">
    <property type="entry name" value="ScpB"/>
    <property type="match status" value="1"/>
</dbReference>
<keyword evidence="2 5" id="KW-0132">Cell division</keyword>